<evidence type="ECO:0000256" key="1">
    <source>
        <dbReference type="SAM" id="MobiDB-lite"/>
    </source>
</evidence>
<accession>A0A7H9E847</accession>
<evidence type="ECO:0000256" key="2">
    <source>
        <dbReference type="SAM" id="Phobius"/>
    </source>
</evidence>
<protein>
    <recommendedName>
        <fullName evidence="5">Phage holin, LL-H family</fullName>
    </recommendedName>
</protein>
<organism evidence="3 4">
    <name type="scientific">Lactobacillus crispatus</name>
    <dbReference type="NCBI Taxonomy" id="47770"/>
    <lineage>
        <taxon>Bacteria</taxon>
        <taxon>Bacillati</taxon>
        <taxon>Bacillota</taxon>
        <taxon>Bacilli</taxon>
        <taxon>Lactobacillales</taxon>
        <taxon>Lactobacillaceae</taxon>
        <taxon>Lactobacillus</taxon>
    </lineage>
</organism>
<sequence>MQLNQITDYVVIAGMIVVALATGVSTALDFYIKRAKELHKPVPQQLMTIDEIAKFVVAEAATLDISGAEKKIKATQDLIDQAKAEGKNITTSVAKGAVQQAYNEAKQEQAANTTDEDKETVQPIGFVSQDEGDDAHEG</sequence>
<gene>
    <name evidence="3" type="ORF">GTO85_05185</name>
</gene>
<dbReference type="Proteomes" id="UP000510660">
    <property type="component" value="Chromosome"/>
</dbReference>
<evidence type="ECO:0008006" key="5">
    <source>
        <dbReference type="Google" id="ProtNLM"/>
    </source>
</evidence>
<dbReference type="EMBL" id="CP047415">
    <property type="protein sequence ID" value="QLL73804.1"/>
    <property type="molecule type" value="Genomic_DNA"/>
</dbReference>
<name>A0A7H9E847_9LACO</name>
<evidence type="ECO:0000313" key="4">
    <source>
        <dbReference type="Proteomes" id="UP000510660"/>
    </source>
</evidence>
<keyword evidence="2" id="KW-0812">Transmembrane</keyword>
<proteinExistence type="predicted"/>
<evidence type="ECO:0000313" key="3">
    <source>
        <dbReference type="EMBL" id="QLL73804.1"/>
    </source>
</evidence>
<keyword evidence="2" id="KW-0472">Membrane</keyword>
<reference evidence="3 4" key="1">
    <citation type="submission" date="2020-01" db="EMBL/GenBank/DDBJ databases">
        <title>Complete and circular genome sequences of six lactobacillus isolates from horses.</title>
        <authorList>
            <person name="Hassan H.M."/>
        </authorList>
    </citation>
    <scope>NUCLEOTIDE SEQUENCE [LARGE SCALE GENOMIC DNA]</scope>
    <source>
        <strain evidence="3 4">1D</strain>
    </source>
</reference>
<feature type="transmembrane region" description="Helical" evidence="2">
    <location>
        <begin position="6"/>
        <end position="32"/>
    </location>
</feature>
<keyword evidence="2" id="KW-1133">Transmembrane helix</keyword>
<feature type="region of interest" description="Disordered" evidence="1">
    <location>
        <begin position="104"/>
        <end position="138"/>
    </location>
</feature>
<dbReference type="AlphaFoldDB" id="A0A7H9E847"/>
<dbReference type="RefSeq" id="WP_180862049.1">
    <property type="nucleotide sequence ID" value="NZ_CP047415.1"/>
</dbReference>